<dbReference type="OrthoDB" id="9807890at2"/>
<dbReference type="Pfam" id="PF00149">
    <property type="entry name" value="Metallophos"/>
    <property type="match status" value="1"/>
</dbReference>
<dbReference type="SUPFAM" id="SSF56300">
    <property type="entry name" value="Metallo-dependent phosphatases"/>
    <property type="match status" value="1"/>
</dbReference>
<proteinExistence type="predicted"/>
<keyword evidence="3" id="KW-1185">Reference proteome</keyword>
<evidence type="ECO:0000313" key="3">
    <source>
        <dbReference type="Proteomes" id="UP000203464"/>
    </source>
</evidence>
<dbReference type="AlphaFoldDB" id="A0A238KBD9"/>
<dbReference type="InterPro" id="IPR004843">
    <property type="entry name" value="Calcineurin-like_PHP"/>
</dbReference>
<gene>
    <name evidence="2" type="ORF">OCA8868_02301</name>
</gene>
<dbReference type="PANTHER" id="PTHR42850">
    <property type="entry name" value="METALLOPHOSPHOESTERASE"/>
    <property type="match status" value="1"/>
</dbReference>
<name>A0A238KBD9_9RHOB</name>
<dbReference type="GO" id="GO:0005737">
    <property type="term" value="C:cytoplasm"/>
    <property type="evidence" value="ECO:0007669"/>
    <property type="project" value="TreeGrafter"/>
</dbReference>
<dbReference type="GO" id="GO:0110154">
    <property type="term" value="P:RNA decapping"/>
    <property type="evidence" value="ECO:0007669"/>
    <property type="project" value="TreeGrafter"/>
</dbReference>
<dbReference type="Gene3D" id="3.60.21.10">
    <property type="match status" value="1"/>
</dbReference>
<feature type="domain" description="Calcineurin-like phosphoesterase" evidence="1">
    <location>
        <begin position="3"/>
        <end position="166"/>
    </location>
</feature>
<sequence length="259" mass="28125">MLYCVGDVHGFTGQLDRALQLIEADGGVDSPIVFLGDYVDRGPDAKDTIQTLIDGQTAGRPWTCLIGNHDLMFWRFVTRGITQDAHIASGKGWLHHRLGGNTTLASYIGAEDLRAATGLDGFAIDGLDPTPAGALNALQELAQKAVPQKHLDWIAEQPRYFETHEHLFVHAGLRVGVPLAEQTEDDLTWIRGGWIDSDADHGTMVVHGHTALEFPQHHGNRINLDAGAGYGRTLVPAVLDAGKWFTLDEKGRTALTPNG</sequence>
<protein>
    <submittedName>
        <fullName evidence="2">Diadenosine tetraphosphatase</fullName>
    </submittedName>
</protein>
<dbReference type="PANTHER" id="PTHR42850:SF4">
    <property type="entry name" value="ZINC-DEPENDENT ENDOPOLYPHOSPHATASE"/>
    <property type="match status" value="1"/>
</dbReference>
<dbReference type="EMBL" id="FXYD01000003">
    <property type="protein sequence ID" value="SMX40161.1"/>
    <property type="molecule type" value="Genomic_DNA"/>
</dbReference>
<evidence type="ECO:0000259" key="1">
    <source>
        <dbReference type="Pfam" id="PF00149"/>
    </source>
</evidence>
<dbReference type="InterPro" id="IPR050126">
    <property type="entry name" value="Ap4A_hydrolase"/>
</dbReference>
<organism evidence="2 3">
    <name type="scientific">Octadecabacter ascidiaceicola</name>
    <dbReference type="NCBI Taxonomy" id="1655543"/>
    <lineage>
        <taxon>Bacteria</taxon>
        <taxon>Pseudomonadati</taxon>
        <taxon>Pseudomonadota</taxon>
        <taxon>Alphaproteobacteria</taxon>
        <taxon>Rhodobacterales</taxon>
        <taxon>Roseobacteraceae</taxon>
        <taxon>Octadecabacter</taxon>
    </lineage>
</organism>
<dbReference type="GO" id="GO:0016791">
    <property type="term" value="F:phosphatase activity"/>
    <property type="evidence" value="ECO:0007669"/>
    <property type="project" value="TreeGrafter"/>
</dbReference>
<dbReference type="GO" id="GO:0008803">
    <property type="term" value="F:bis(5'-nucleosyl)-tetraphosphatase (symmetrical) activity"/>
    <property type="evidence" value="ECO:0007669"/>
    <property type="project" value="TreeGrafter"/>
</dbReference>
<dbReference type="RefSeq" id="WP_093996671.1">
    <property type="nucleotide sequence ID" value="NZ_FXYD01000003.1"/>
</dbReference>
<dbReference type="Proteomes" id="UP000203464">
    <property type="component" value="Unassembled WGS sequence"/>
</dbReference>
<dbReference type="InterPro" id="IPR029052">
    <property type="entry name" value="Metallo-depent_PP-like"/>
</dbReference>
<accession>A0A238KBD9</accession>
<reference evidence="3" key="1">
    <citation type="submission" date="2017-05" db="EMBL/GenBank/DDBJ databases">
        <authorList>
            <person name="Rodrigo-Torres L."/>
            <person name="Arahal R. D."/>
            <person name="Lucena T."/>
        </authorList>
    </citation>
    <scope>NUCLEOTIDE SEQUENCE [LARGE SCALE GENOMIC DNA]</scope>
    <source>
        <strain evidence="3">CECT 8868</strain>
    </source>
</reference>
<evidence type="ECO:0000313" key="2">
    <source>
        <dbReference type="EMBL" id="SMX40161.1"/>
    </source>
</evidence>